<evidence type="ECO:0000259" key="2">
    <source>
        <dbReference type="PROSITE" id="PS50004"/>
    </source>
</evidence>
<evidence type="ECO:0000313" key="3">
    <source>
        <dbReference type="EMBL" id="KAG9231932.1"/>
    </source>
</evidence>
<dbReference type="SUPFAM" id="SSF49562">
    <property type="entry name" value="C2 domain (Calcium/lipid-binding domain, CaLB)"/>
    <property type="match status" value="1"/>
</dbReference>
<reference evidence="3" key="1">
    <citation type="journal article" date="2021" name="IMA Fungus">
        <title>Genomic characterization of three marine fungi, including Emericellopsis atlantica sp. nov. with signatures of a generalist lifestyle and marine biomass degradation.</title>
        <authorList>
            <person name="Hagestad O.C."/>
            <person name="Hou L."/>
            <person name="Andersen J.H."/>
            <person name="Hansen E.H."/>
            <person name="Altermark B."/>
            <person name="Li C."/>
            <person name="Kuhnert E."/>
            <person name="Cox R.J."/>
            <person name="Crous P.W."/>
            <person name="Spatafora J.W."/>
            <person name="Lail K."/>
            <person name="Amirebrahimi M."/>
            <person name="Lipzen A."/>
            <person name="Pangilinan J."/>
            <person name="Andreopoulos W."/>
            <person name="Hayes R.D."/>
            <person name="Ng V."/>
            <person name="Grigoriev I.V."/>
            <person name="Jackson S.A."/>
            <person name="Sutton T.D.S."/>
            <person name="Dobson A.D.W."/>
            <person name="Rama T."/>
        </authorList>
    </citation>
    <scope>NUCLEOTIDE SEQUENCE</scope>
    <source>
        <strain evidence="3">TRa018bII</strain>
    </source>
</reference>
<name>A0A9P7YEX6_9HELO</name>
<feature type="region of interest" description="Disordered" evidence="1">
    <location>
        <begin position="196"/>
        <end position="227"/>
    </location>
</feature>
<dbReference type="InterPro" id="IPR035892">
    <property type="entry name" value="C2_domain_sf"/>
</dbReference>
<dbReference type="Gene3D" id="2.60.40.150">
    <property type="entry name" value="C2 domain"/>
    <property type="match status" value="1"/>
</dbReference>
<dbReference type="AlphaFoldDB" id="A0A9P7YEX6"/>
<dbReference type="InterPro" id="IPR000008">
    <property type="entry name" value="C2_dom"/>
</dbReference>
<gene>
    <name evidence="3" type="ORF">BJ875DRAFT_468148</name>
</gene>
<keyword evidence="4" id="KW-1185">Reference proteome</keyword>
<dbReference type="OrthoDB" id="3470276at2759"/>
<evidence type="ECO:0000256" key="1">
    <source>
        <dbReference type="SAM" id="MobiDB-lite"/>
    </source>
</evidence>
<feature type="region of interest" description="Disordered" evidence="1">
    <location>
        <begin position="240"/>
        <end position="264"/>
    </location>
</feature>
<feature type="compositionally biased region" description="Basic and acidic residues" evidence="1">
    <location>
        <begin position="218"/>
        <end position="227"/>
    </location>
</feature>
<feature type="domain" description="C2" evidence="2">
    <location>
        <begin position="518"/>
        <end position="639"/>
    </location>
</feature>
<feature type="region of interest" description="Disordered" evidence="1">
    <location>
        <begin position="704"/>
        <end position="727"/>
    </location>
</feature>
<evidence type="ECO:0000313" key="4">
    <source>
        <dbReference type="Proteomes" id="UP000824998"/>
    </source>
</evidence>
<dbReference type="Pfam" id="PF00168">
    <property type="entry name" value="C2"/>
    <property type="match status" value="1"/>
</dbReference>
<accession>A0A9P7YEX6</accession>
<comment type="caution">
    <text evidence="3">The sequence shown here is derived from an EMBL/GenBank/DDBJ whole genome shotgun (WGS) entry which is preliminary data.</text>
</comment>
<dbReference type="EMBL" id="MU251573">
    <property type="protein sequence ID" value="KAG9231932.1"/>
    <property type="molecule type" value="Genomic_DNA"/>
</dbReference>
<dbReference type="PROSITE" id="PS50004">
    <property type="entry name" value="C2"/>
    <property type="match status" value="1"/>
</dbReference>
<proteinExistence type="predicted"/>
<protein>
    <recommendedName>
        <fullName evidence="2">C2 domain-containing protein</fullName>
    </recommendedName>
</protein>
<organism evidence="3 4">
    <name type="scientific">Amylocarpus encephaloides</name>
    <dbReference type="NCBI Taxonomy" id="45428"/>
    <lineage>
        <taxon>Eukaryota</taxon>
        <taxon>Fungi</taxon>
        <taxon>Dikarya</taxon>
        <taxon>Ascomycota</taxon>
        <taxon>Pezizomycotina</taxon>
        <taxon>Leotiomycetes</taxon>
        <taxon>Helotiales</taxon>
        <taxon>Helotiales incertae sedis</taxon>
        <taxon>Amylocarpus</taxon>
    </lineage>
</organism>
<sequence>MPPKAARPAPNASASNSSRGDRTIRLLHDLTSRAWSNYTTFSKASPELKSTCDQILSIIGSLHTIEDYREKGEISTENKRPLQDIVIWLNGLFSDLEAELADLKEGHSPEGFAPIAVKQLDPNNQLHAFNELVRRDRQYKLWNALEEIHGNDSPESFTSVASNWTFLELQMHGFSKDVLQEEFFFVNDWFKGRKDDVQEDQPSVIATEEDDGPPDYTPGKRKDPMTEKIRDIDEATNAIALDGSTDDPTMLPKADPPPYTFEGDEDQIVDDAEFSHYIHTAVVMEHNLRSIQKDQQPELITQPTAWLPATEQELHKGSKEVVPMMEKDSFTVMAYESAPRCTEAIDRLTRLFKVTFESTLAEPVWGVVHEGLQSLIVMTSALMKFTRLENQLSNSGKVSDLDILQFEYTTAVAMDPGIQFPHREFDIAQKSYYRLLTYVMGFLEAMHVVFPGRTYVTRTKEDLELSWKNNLMPSRVAWVEKQLAGWGDVDVALSFCRDWHRLRPRLRQQAFDVLKQWEKSESILSGADGNDPIEITVIAAAALSRSSFRVPTPFAKVIYYGPNRFGGAMRVSEQKTEISGKTTNPVWNKRFQLQIIPMSKFIDIEIGDRLAGMDKQLATARLAFSYTPGVEASFLDKSLVYGYDEEIEVPLKEFEGKGKERDPPIVRLRLKWPGRIARVEELGLPSKPPGKMFRPGIVGIPYTPEEKHNVKMGGPPRRGSTARGSVS</sequence>
<dbReference type="Proteomes" id="UP000824998">
    <property type="component" value="Unassembled WGS sequence"/>
</dbReference>
<feature type="region of interest" description="Disordered" evidence="1">
    <location>
        <begin position="1"/>
        <end position="21"/>
    </location>
</feature>
<feature type="compositionally biased region" description="Low complexity" evidence="1">
    <location>
        <begin position="1"/>
        <end position="18"/>
    </location>
</feature>